<dbReference type="PANTHER" id="PTHR11787">
    <property type="entry name" value="RAB GDP-DISSOCIATION INHIBITOR"/>
    <property type="match status" value="1"/>
</dbReference>
<dbReference type="Gene3D" id="1.10.405.10">
    <property type="entry name" value="Guanine Nucleotide Dissociation Inhibitor, domain 1"/>
    <property type="match status" value="1"/>
</dbReference>
<keyword evidence="8" id="KW-1185">Reference proteome</keyword>
<proteinExistence type="inferred from homology"/>
<keyword evidence="3 5" id="KW-0343">GTPase activation</keyword>
<evidence type="ECO:0000256" key="2">
    <source>
        <dbReference type="ARBA" id="ARBA00005593"/>
    </source>
</evidence>
<feature type="region of interest" description="Disordered" evidence="6">
    <location>
        <begin position="559"/>
        <end position="612"/>
    </location>
</feature>
<comment type="function">
    <text evidence="5">Substrate-binding subunit (component A) of the Rab geranylgeranyltransferase (GGTase) complex. Binds unprenylated Rab proteins and presents the substrate peptide to the catalytic component B. The component A is thought to be regenerated by transferring its prenylated Rab back to the donor membrane.</text>
</comment>
<dbReference type="Gene3D" id="3.30.519.10">
    <property type="entry name" value="Guanine Nucleotide Dissociation Inhibitor, domain 2"/>
    <property type="match status" value="2"/>
</dbReference>
<dbReference type="Gene3D" id="3.50.50.60">
    <property type="entry name" value="FAD/NAD(P)-binding domain"/>
    <property type="match status" value="2"/>
</dbReference>
<dbReference type="Proteomes" id="UP000075920">
    <property type="component" value="Unassembled WGS sequence"/>
</dbReference>
<dbReference type="EnsemblMetazoa" id="AMIN004973-RA">
    <property type="protein sequence ID" value="AMIN004973-PA"/>
    <property type="gene ID" value="AMIN004973"/>
</dbReference>
<dbReference type="AlphaFoldDB" id="A0A182W3R2"/>
<dbReference type="GO" id="GO:0005968">
    <property type="term" value="C:Rab-protein geranylgeranyltransferase complex"/>
    <property type="evidence" value="ECO:0007669"/>
    <property type="project" value="UniProtKB-UniRule"/>
</dbReference>
<dbReference type="PRINTS" id="PR00891">
    <property type="entry name" value="RABGDIREP"/>
</dbReference>
<dbReference type="GO" id="GO:0016192">
    <property type="term" value="P:vesicle-mediated transport"/>
    <property type="evidence" value="ECO:0007669"/>
    <property type="project" value="TreeGrafter"/>
</dbReference>
<dbReference type="GO" id="GO:0005092">
    <property type="term" value="F:GDP-dissociation inhibitor activity"/>
    <property type="evidence" value="ECO:0007669"/>
    <property type="project" value="InterPro"/>
</dbReference>
<dbReference type="GO" id="GO:0006886">
    <property type="term" value="P:intracellular protein transport"/>
    <property type="evidence" value="ECO:0007669"/>
    <property type="project" value="InterPro"/>
</dbReference>
<evidence type="ECO:0000313" key="8">
    <source>
        <dbReference type="Proteomes" id="UP000075920"/>
    </source>
</evidence>
<name>A0A182W3R2_9DIPT</name>
<reference evidence="7" key="2">
    <citation type="submission" date="2020-05" db="UniProtKB">
        <authorList>
            <consortium name="EnsemblMetazoa"/>
        </authorList>
    </citation>
    <scope>IDENTIFICATION</scope>
    <source>
        <strain evidence="7">MINIMUS1</strain>
    </source>
</reference>
<feature type="compositionally biased region" description="Basic and acidic residues" evidence="6">
    <location>
        <begin position="596"/>
        <end position="612"/>
    </location>
</feature>
<evidence type="ECO:0000313" key="7">
    <source>
        <dbReference type="EnsemblMetazoa" id="AMIN004973-PA"/>
    </source>
</evidence>
<evidence type="ECO:0000256" key="5">
    <source>
        <dbReference type="PIRNR" id="PIRNR016550"/>
    </source>
</evidence>
<evidence type="ECO:0000256" key="6">
    <source>
        <dbReference type="SAM" id="MobiDB-lite"/>
    </source>
</evidence>
<dbReference type="VEuPathDB" id="VectorBase:AMIN004973"/>
<dbReference type="GO" id="GO:0007264">
    <property type="term" value="P:small GTPase-mediated signal transduction"/>
    <property type="evidence" value="ECO:0007669"/>
    <property type="project" value="UniProtKB-UniRule"/>
</dbReference>
<dbReference type="Pfam" id="PF00996">
    <property type="entry name" value="GDI"/>
    <property type="match status" value="2"/>
</dbReference>
<protein>
    <recommendedName>
        <fullName evidence="5">Rab proteins geranylgeranyltransferase component A</fullName>
    </recommendedName>
</protein>
<dbReference type="InterPro" id="IPR018203">
    <property type="entry name" value="GDP_dissociation_inhibitor"/>
</dbReference>
<dbReference type="GO" id="GO:0005096">
    <property type="term" value="F:GTPase activator activity"/>
    <property type="evidence" value="ECO:0007669"/>
    <property type="project" value="UniProtKB-UniRule"/>
</dbReference>
<organism evidence="7 8">
    <name type="scientific">Anopheles minimus</name>
    <dbReference type="NCBI Taxonomy" id="112268"/>
    <lineage>
        <taxon>Eukaryota</taxon>
        <taxon>Metazoa</taxon>
        <taxon>Ecdysozoa</taxon>
        <taxon>Arthropoda</taxon>
        <taxon>Hexapoda</taxon>
        <taxon>Insecta</taxon>
        <taxon>Pterygota</taxon>
        <taxon>Neoptera</taxon>
        <taxon>Endopterygota</taxon>
        <taxon>Diptera</taxon>
        <taxon>Nematocera</taxon>
        <taxon>Culicoidea</taxon>
        <taxon>Culicidae</taxon>
        <taxon>Anophelinae</taxon>
        <taxon>Anopheles</taxon>
    </lineage>
</organism>
<evidence type="ECO:0000256" key="3">
    <source>
        <dbReference type="ARBA" id="ARBA00022468"/>
    </source>
</evidence>
<dbReference type="FunFam" id="1.10.405.10:FF:000003">
    <property type="entry name" value="Rab proteins geranylgeranyltransferase component A"/>
    <property type="match status" value="1"/>
</dbReference>
<dbReference type="GO" id="GO:0005829">
    <property type="term" value="C:cytosol"/>
    <property type="evidence" value="ECO:0007669"/>
    <property type="project" value="TreeGrafter"/>
</dbReference>
<reference evidence="8" key="1">
    <citation type="submission" date="2013-03" db="EMBL/GenBank/DDBJ databases">
        <title>The Genome Sequence of Anopheles minimus MINIMUS1.</title>
        <authorList>
            <consortium name="The Broad Institute Genomics Platform"/>
            <person name="Neafsey D.E."/>
            <person name="Walton C."/>
            <person name="Walker B."/>
            <person name="Young S.K."/>
            <person name="Zeng Q."/>
            <person name="Gargeya S."/>
            <person name="Fitzgerald M."/>
            <person name="Haas B."/>
            <person name="Abouelleil A."/>
            <person name="Allen A.W."/>
            <person name="Alvarado L."/>
            <person name="Arachchi H.M."/>
            <person name="Berlin A.M."/>
            <person name="Chapman S.B."/>
            <person name="Gainer-Dewar J."/>
            <person name="Goldberg J."/>
            <person name="Griggs A."/>
            <person name="Gujja S."/>
            <person name="Hansen M."/>
            <person name="Howarth C."/>
            <person name="Imamovic A."/>
            <person name="Ireland A."/>
            <person name="Larimer J."/>
            <person name="McCowan C."/>
            <person name="Murphy C."/>
            <person name="Pearson M."/>
            <person name="Poon T.W."/>
            <person name="Priest M."/>
            <person name="Roberts A."/>
            <person name="Saif S."/>
            <person name="Shea T."/>
            <person name="Sisk P."/>
            <person name="Sykes S."/>
            <person name="Wortman J."/>
            <person name="Nusbaum C."/>
            <person name="Birren B."/>
        </authorList>
    </citation>
    <scope>NUCLEOTIDE SEQUENCE [LARGE SCALE GENOMIC DNA]</scope>
    <source>
        <strain evidence="8">MINIMUS1</strain>
    </source>
</reference>
<dbReference type="STRING" id="112268.A0A182W3R2"/>
<dbReference type="InterPro" id="IPR036188">
    <property type="entry name" value="FAD/NAD-bd_sf"/>
</dbReference>
<dbReference type="PIRSF" id="PIRSF016550">
    <property type="entry name" value="Rab_ger_ger_transf_A_euk"/>
    <property type="match status" value="1"/>
</dbReference>
<dbReference type="GO" id="GO:0005634">
    <property type="term" value="C:nucleus"/>
    <property type="evidence" value="ECO:0007669"/>
    <property type="project" value="TreeGrafter"/>
</dbReference>
<keyword evidence="4 5" id="KW-0963">Cytoplasm</keyword>
<evidence type="ECO:0000256" key="4">
    <source>
        <dbReference type="ARBA" id="ARBA00022490"/>
    </source>
</evidence>
<dbReference type="PANTHER" id="PTHR11787:SF4">
    <property type="entry name" value="CHM, RAB ESCORT PROTEIN 1"/>
    <property type="match status" value="1"/>
</dbReference>
<sequence length="612" mass="67953">MEDDLPTEFDLIVIGTGLTESIIAAAASRVGKTVLHLDTNDYYGGYWASFNLETFRKYLQPASLPDPAPVEAINNNFLQLNPLPTAIQKGRESWYNFSEKGDVDGWNRERIEQEYRRFNIDLAPKLLYARGAMVDLLISSNICRYAEFRALDRVATVWDKRIMTVPCSRSDVFTSKDVNVIEKRLLMKFLQSCASYEENLEAMEDLDSKTFLEHLQSHKLTPNLVHYVLCAIAMGNERTPCREGVAAVKKFLMSLGHYGNSPFLFPVYGCGEIPQCFCRLCAVFGGIYCLNKAVEGIHLETINGGLKYESVKCGKQNIASQNLVVGQGYLPRTIFSTSTPTECGKRKSCGNLARAVILTNVPFGGASQNTGGGGVAIVKLPAVSNRPDGATILQMSHASGTCPKEICKYSQAQLEVKYALLLNFYTNLFVDLIHVTTAAVTESPEEDLKPYIAQILCNDYSGASEKTVEESEQEQTEKVQYENTTSTILYEAYFNIPSCLVCAENAHVTLPAGVRLVCGPYHELDYDQSIQQAKTIFHEIYPEEDFLPRAPDPEEIIIGEEEPVPEQGDALAENNEPVDNASECRETESEAAVAQEAKEDTIDKAEECTEQK</sequence>
<dbReference type="SUPFAM" id="SSF54373">
    <property type="entry name" value="FAD-linked reductases, C-terminal domain"/>
    <property type="match status" value="1"/>
</dbReference>
<comment type="similarity">
    <text evidence="2 5">Belongs to the Rab GDI family.</text>
</comment>
<comment type="subcellular location">
    <subcellularLocation>
        <location evidence="1 5">Cytoplasm</location>
    </subcellularLocation>
</comment>
<dbReference type="SUPFAM" id="SSF51905">
    <property type="entry name" value="FAD/NAD(P)-binding domain"/>
    <property type="match status" value="1"/>
</dbReference>
<accession>A0A182W3R2</accession>
<evidence type="ECO:0000256" key="1">
    <source>
        <dbReference type="ARBA" id="ARBA00004496"/>
    </source>
</evidence>
<dbReference type="InterPro" id="IPR001738">
    <property type="entry name" value="Rab_escort"/>
</dbReference>